<gene>
    <name evidence="1" type="ORF">ACFQEY_13270</name>
</gene>
<dbReference type="RefSeq" id="WP_379769349.1">
    <property type="nucleotide sequence ID" value="NZ_JBHSXI010000014.1"/>
</dbReference>
<evidence type="ECO:0000313" key="1">
    <source>
        <dbReference type="EMBL" id="MFC6889976.1"/>
    </source>
</evidence>
<protein>
    <submittedName>
        <fullName evidence="1">Uncharacterized protein</fullName>
    </submittedName>
</protein>
<dbReference type="EMBL" id="JBHSXI010000014">
    <property type="protein sequence ID" value="MFC6889976.1"/>
    <property type="molecule type" value="Genomic_DNA"/>
</dbReference>
<sequence length="75" mass="8004">MTDERAAATSTHRSAQGDDLYHVAVGETVGSANLQVRAAVDTVMAGQSFQRFITAQLVREGSILRCPVERKTVAG</sequence>
<proteinExistence type="predicted"/>
<dbReference type="AlphaFoldDB" id="A0ABD5USR8"/>
<comment type="caution">
    <text evidence="1">The sequence shown here is derived from an EMBL/GenBank/DDBJ whole genome shotgun (WGS) entry which is preliminary data.</text>
</comment>
<accession>A0ABD5USR8</accession>
<keyword evidence="2" id="KW-1185">Reference proteome</keyword>
<reference evidence="1 2" key="1">
    <citation type="journal article" date="2019" name="Int. J. Syst. Evol. Microbiol.">
        <title>The Global Catalogue of Microorganisms (GCM) 10K type strain sequencing project: providing services to taxonomists for standard genome sequencing and annotation.</title>
        <authorList>
            <consortium name="The Broad Institute Genomics Platform"/>
            <consortium name="The Broad Institute Genome Sequencing Center for Infectious Disease"/>
            <person name="Wu L."/>
            <person name="Ma J."/>
        </authorList>
    </citation>
    <scope>NUCLEOTIDE SEQUENCE [LARGE SCALE GENOMIC DNA]</scope>
    <source>
        <strain evidence="1 2">Y73</strain>
    </source>
</reference>
<name>A0ABD5USR8_9EURY</name>
<evidence type="ECO:0000313" key="2">
    <source>
        <dbReference type="Proteomes" id="UP001596333"/>
    </source>
</evidence>
<dbReference type="Proteomes" id="UP001596333">
    <property type="component" value="Unassembled WGS sequence"/>
</dbReference>
<organism evidence="1 2">
    <name type="scientific">Halorubrum trueperi</name>
    <dbReference type="NCBI Taxonomy" id="2004704"/>
    <lineage>
        <taxon>Archaea</taxon>
        <taxon>Methanobacteriati</taxon>
        <taxon>Methanobacteriota</taxon>
        <taxon>Stenosarchaea group</taxon>
        <taxon>Halobacteria</taxon>
        <taxon>Halobacteriales</taxon>
        <taxon>Haloferacaceae</taxon>
        <taxon>Halorubrum</taxon>
    </lineage>
</organism>